<reference evidence="2 3" key="1">
    <citation type="submission" date="2024-04" db="EMBL/GenBank/DDBJ databases">
        <title>Phyllosticta paracitricarpa is synonymous to the EU quarantine fungus P. citricarpa based on phylogenomic analyses.</title>
        <authorList>
            <consortium name="Lawrence Berkeley National Laboratory"/>
            <person name="Van ingen-buijs V.A."/>
            <person name="Van westerhoven A.C."/>
            <person name="Haridas S."/>
            <person name="Skiadas P."/>
            <person name="Martin F."/>
            <person name="Groenewald J.Z."/>
            <person name="Crous P.W."/>
            <person name="Seidl M.F."/>
        </authorList>
    </citation>
    <scope>NUCLEOTIDE SEQUENCE [LARGE SCALE GENOMIC DNA]</scope>
    <source>
        <strain evidence="2 3">CPC 17464</strain>
    </source>
</reference>
<organism evidence="2 3">
    <name type="scientific">Phyllosticta citribraziliensis</name>
    <dbReference type="NCBI Taxonomy" id="989973"/>
    <lineage>
        <taxon>Eukaryota</taxon>
        <taxon>Fungi</taxon>
        <taxon>Dikarya</taxon>
        <taxon>Ascomycota</taxon>
        <taxon>Pezizomycotina</taxon>
        <taxon>Dothideomycetes</taxon>
        <taxon>Dothideomycetes incertae sedis</taxon>
        <taxon>Botryosphaeriales</taxon>
        <taxon>Phyllostictaceae</taxon>
        <taxon>Phyllosticta</taxon>
    </lineage>
</organism>
<name>A0ABR1LXX3_9PEZI</name>
<sequence>MAEQPHPHPRVTRSRAAQGLPSPRRGYSRATQTLAPPPPPPPPPLNQTAQTMMHVLLGALASALIFVVISRSFSGPLCQTTQTTQREPPEPCPLVPTGTTFSWIEYIPRTSYGAAAKKDSICPAWDVFNASDMAVSWERPLLPTEDEARDCHRHISWSYRKLRALWHSDRAEPPTATSIGALRRLLNLSRPQLDLIAHTLEQAYQDASFCCMTSTEKSTWLNTMTDKQPSLWDVGEMDDVTNDLEGVAADPSDLGLDLAPSEYAHVQHCMERKGTSWAHELHRMRQQRRTLWHQCKTYVESFVDVHIRKSTKEHKPTQRARMRQSVLNHFMKRTGALDGCRDGVLRPWWEMEDEPAKCMAKIHGKNTNVG</sequence>
<dbReference type="EMBL" id="JBBPEH010000004">
    <property type="protein sequence ID" value="KAK7540038.1"/>
    <property type="molecule type" value="Genomic_DNA"/>
</dbReference>
<evidence type="ECO:0000313" key="2">
    <source>
        <dbReference type="EMBL" id="KAK7540038.1"/>
    </source>
</evidence>
<proteinExistence type="predicted"/>
<keyword evidence="3" id="KW-1185">Reference proteome</keyword>
<feature type="region of interest" description="Disordered" evidence="1">
    <location>
        <begin position="1"/>
        <end position="48"/>
    </location>
</feature>
<dbReference type="GeneID" id="92035850"/>
<accession>A0ABR1LXX3</accession>
<evidence type="ECO:0000313" key="3">
    <source>
        <dbReference type="Proteomes" id="UP001360953"/>
    </source>
</evidence>
<feature type="compositionally biased region" description="Pro residues" evidence="1">
    <location>
        <begin position="35"/>
        <end position="45"/>
    </location>
</feature>
<dbReference type="RefSeq" id="XP_066657309.1">
    <property type="nucleotide sequence ID" value="XM_066802944.1"/>
</dbReference>
<protein>
    <submittedName>
        <fullName evidence="2">Uncharacterized protein</fullName>
    </submittedName>
</protein>
<comment type="caution">
    <text evidence="2">The sequence shown here is derived from an EMBL/GenBank/DDBJ whole genome shotgun (WGS) entry which is preliminary data.</text>
</comment>
<dbReference type="Proteomes" id="UP001360953">
    <property type="component" value="Unassembled WGS sequence"/>
</dbReference>
<evidence type="ECO:0000256" key="1">
    <source>
        <dbReference type="SAM" id="MobiDB-lite"/>
    </source>
</evidence>
<gene>
    <name evidence="2" type="ORF">J3D65DRAFT_666697</name>
</gene>